<proteinExistence type="predicted"/>
<dbReference type="Proteomes" id="UP000008281">
    <property type="component" value="Unassembled WGS sequence"/>
</dbReference>
<evidence type="ECO:0000313" key="3">
    <source>
        <dbReference type="Proteomes" id="UP000008281"/>
    </source>
</evidence>
<dbReference type="HOGENOM" id="CLU_042576_3_3_1"/>
<name>E3N8Q4_CAERE</name>
<dbReference type="InParanoid" id="E3N8Q4"/>
<sequence>MPVELSYPGLKCVLEFLEANKRIHISSRCPRLKHIERFLPLYLNTLTFLPNAVKLNKMMYEIDEREEETTNHPDIDSSDGDILIGPGSPVFNRGHPIIQFWNGVNTFVERRVQENDTDEIKYCLVIRTVIQRLMGGRNDVRVDQLVFERCDSTILRLPSNFIVRINKLDSGVINPEYFLPLIDTSSFPLKELRLRFPGTLDQPIVQSSEKLVIFVTEQYFRDFLVDILILPNRIVFIECLSLDEDTCTNIIHYWLSKKQETGKCLMIIGREIKIMENAIDLMKKYNGKMVKWNGTEFSSSPDTNYISIPLNDDLVIAIYAVTHESWSHQIVMKTMPIDTFIPAEDFSEAKTLLEIKALKKSRQNDEAMNPSLVVCFVLLLLLLAIVFFTEYSF</sequence>
<evidence type="ECO:0000313" key="2">
    <source>
        <dbReference type="EMBL" id="EFO89548.1"/>
    </source>
</evidence>
<protein>
    <submittedName>
        <fullName evidence="2">Uncharacterized protein</fullName>
    </submittedName>
</protein>
<dbReference type="AlphaFoldDB" id="E3N8Q4"/>
<keyword evidence="1" id="KW-0472">Membrane</keyword>
<gene>
    <name evidence="2" type="ORF">CRE_22642</name>
</gene>
<accession>E3N8Q4</accession>
<keyword evidence="1" id="KW-1133">Transmembrane helix</keyword>
<dbReference type="InterPro" id="IPR042526">
    <property type="entry name" value="Atg5_HR"/>
</dbReference>
<dbReference type="Pfam" id="PF12078">
    <property type="entry name" value="DUF3557"/>
    <property type="match status" value="1"/>
</dbReference>
<reference evidence="2" key="1">
    <citation type="submission" date="2007-07" db="EMBL/GenBank/DDBJ databases">
        <title>PCAP assembly of the Caenorhabditis remanei genome.</title>
        <authorList>
            <consortium name="The Caenorhabditis remanei Sequencing Consortium"/>
            <person name="Wilson R.K."/>
        </authorList>
    </citation>
    <scope>NUCLEOTIDE SEQUENCE [LARGE SCALE GENOMIC DNA]</scope>
    <source>
        <strain evidence="2">PB4641</strain>
    </source>
</reference>
<dbReference type="FunCoup" id="E3N8Q4">
    <property type="interactions" value="898"/>
</dbReference>
<dbReference type="EMBL" id="DS268558">
    <property type="protein sequence ID" value="EFO89548.1"/>
    <property type="molecule type" value="Genomic_DNA"/>
</dbReference>
<feature type="transmembrane region" description="Helical" evidence="1">
    <location>
        <begin position="367"/>
        <end position="388"/>
    </location>
</feature>
<keyword evidence="1" id="KW-0812">Transmembrane</keyword>
<evidence type="ECO:0000256" key="1">
    <source>
        <dbReference type="SAM" id="Phobius"/>
    </source>
</evidence>
<organism evidence="3">
    <name type="scientific">Caenorhabditis remanei</name>
    <name type="common">Caenorhabditis vulgaris</name>
    <dbReference type="NCBI Taxonomy" id="31234"/>
    <lineage>
        <taxon>Eukaryota</taxon>
        <taxon>Metazoa</taxon>
        <taxon>Ecdysozoa</taxon>
        <taxon>Nematoda</taxon>
        <taxon>Chromadorea</taxon>
        <taxon>Rhabditida</taxon>
        <taxon>Rhabditina</taxon>
        <taxon>Rhabditomorpha</taxon>
        <taxon>Rhabditoidea</taxon>
        <taxon>Rhabditidae</taxon>
        <taxon>Peloderinae</taxon>
        <taxon>Caenorhabditis</taxon>
    </lineage>
</organism>
<dbReference type="PANTHER" id="PTHR31379:SF1">
    <property type="entry name" value="F-BOX C PROTEIN-RELATED"/>
    <property type="match status" value="1"/>
</dbReference>
<dbReference type="PANTHER" id="PTHR31379">
    <property type="entry name" value="F-BOX C PROTEIN-RELATED-RELATED"/>
    <property type="match status" value="1"/>
</dbReference>
<keyword evidence="3" id="KW-1185">Reference proteome</keyword>
<dbReference type="InterPro" id="IPR021942">
    <property type="entry name" value="DUF3557"/>
</dbReference>
<dbReference type="Gene3D" id="1.10.246.190">
    <property type="entry name" value="Autophagy protein Apg5, helix rich domain"/>
    <property type="match status" value="1"/>
</dbReference>